<evidence type="ECO:0000313" key="3">
    <source>
        <dbReference type="EMBL" id="VDK50960.1"/>
    </source>
</evidence>
<evidence type="ECO:0000256" key="2">
    <source>
        <dbReference type="SAM" id="MobiDB-lite"/>
    </source>
</evidence>
<organism evidence="5">
    <name type="scientific">Gongylonema pulchrum</name>
    <dbReference type="NCBI Taxonomy" id="637853"/>
    <lineage>
        <taxon>Eukaryota</taxon>
        <taxon>Metazoa</taxon>
        <taxon>Ecdysozoa</taxon>
        <taxon>Nematoda</taxon>
        <taxon>Chromadorea</taxon>
        <taxon>Rhabditida</taxon>
        <taxon>Spirurina</taxon>
        <taxon>Spiruromorpha</taxon>
        <taxon>Spiruroidea</taxon>
        <taxon>Gongylonematidae</taxon>
        <taxon>Gongylonema</taxon>
    </lineage>
</organism>
<dbReference type="Proteomes" id="UP000271098">
    <property type="component" value="Unassembled WGS sequence"/>
</dbReference>
<reference evidence="5" key="1">
    <citation type="submission" date="2016-06" db="UniProtKB">
        <authorList>
            <consortium name="WormBaseParasite"/>
        </authorList>
    </citation>
    <scope>IDENTIFICATION</scope>
</reference>
<reference evidence="3 4" key="2">
    <citation type="submission" date="2018-11" db="EMBL/GenBank/DDBJ databases">
        <authorList>
            <consortium name="Pathogen Informatics"/>
        </authorList>
    </citation>
    <scope>NUCLEOTIDE SEQUENCE [LARGE SCALE GENOMIC DNA]</scope>
</reference>
<gene>
    <name evidence="3" type="ORF">GPUH_LOCUS5472</name>
</gene>
<accession>A0A183D9S7</accession>
<keyword evidence="1" id="KW-0175">Coiled coil</keyword>
<evidence type="ECO:0000256" key="1">
    <source>
        <dbReference type="SAM" id="Coils"/>
    </source>
</evidence>
<proteinExistence type="predicted"/>
<protein>
    <submittedName>
        <fullName evidence="5">FAM192A_Fyv6_N domain-containing protein</fullName>
    </submittedName>
</protein>
<dbReference type="AlphaFoldDB" id="A0A183D9S7"/>
<sequence length="148" mass="17110">MDEDAYDVKNLMQKFTNIGKENEQKVKHGRPSDLDDIKIAARNLKEQFEKAGLEDESETAEEKRKQLEEEFERLRREKEAAAIHEETPEEEVLQKEEVHVAADHASKMTAKWEKIQKKEAKKAEKGRMPQKGSLHAVSLLLFGRNALK</sequence>
<feature type="coiled-coil region" evidence="1">
    <location>
        <begin position="34"/>
        <end position="84"/>
    </location>
</feature>
<name>A0A183D9S7_9BILA</name>
<keyword evidence="4" id="KW-1185">Reference proteome</keyword>
<evidence type="ECO:0000313" key="5">
    <source>
        <dbReference type="WBParaSite" id="GPUH_0000547501-mRNA-1"/>
    </source>
</evidence>
<feature type="compositionally biased region" description="Basic and acidic residues" evidence="2">
    <location>
        <begin position="104"/>
        <end position="127"/>
    </location>
</feature>
<dbReference type="OrthoDB" id="1679758at2759"/>
<feature type="region of interest" description="Disordered" evidence="2">
    <location>
        <begin position="104"/>
        <end position="131"/>
    </location>
</feature>
<dbReference type="EMBL" id="UYRT01011699">
    <property type="protein sequence ID" value="VDK50960.1"/>
    <property type="molecule type" value="Genomic_DNA"/>
</dbReference>
<dbReference type="WBParaSite" id="GPUH_0000547501-mRNA-1">
    <property type="protein sequence ID" value="GPUH_0000547501-mRNA-1"/>
    <property type="gene ID" value="GPUH_0000547501"/>
</dbReference>
<evidence type="ECO:0000313" key="4">
    <source>
        <dbReference type="Proteomes" id="UP000271098"/>
    </source>
</evidence>